<dbReference type="PANTHER" id="PTHR15272:SF0">
    <property type="entry name" value="CHROMATIN ASSEMBLY FACTOR 1 SUBUNIT A"/>
    <property type="match status" value="1"/>
</dbReference>
<dbReference type="GO" id="GO:0043596">
    <property type="term" value="C:nuclear replication fork"/>
    <property type="evidence" value="ECO:0007669"/>
    <property type="project" value="EnsemblFungi"/>
</dbReference>
<dbReference type="JaponicusDB" id="SJAG_04272">
    <property type="gene designation" value="pcf1"/>
</dbReference>
<dbReference type="STRING" id="402676.B6K6E2"/>
<organism evidence="8 10">
    <name type="scientific">Schizosaccharomyces japonicus (strain yFS275 / FY16936)</name>
    <name type="common">Fission yeast</name>
    <dbReference type="NCBI Taxonomy" id="402676"/>
    <lineage>
        <taxon>Eukaryota</taxon>
        <taxon>Fungi</taxon>
        <taxon>Dikarya</taxon>
        <taxon>Ascomycota</taxon>
        <taxon>Taphrinomycotina</taxon>
        <taxon>Schizosaccharomycetes</taxon>
        <taxon>Schizosaccharomycetales</taxon>
        <taxon>Schizosaccharomycetaceae</taxon>
        <taxon>Schizosaccharomyces</taxon>
    </lineage>
</organism>
<evidence type="ECO:0000256" key="2">
    <source>
        <dbReference type="ARBA" id="ARBA00022763"/>
    </source>
</evidence>
<dbReference type="Pfam" id="PF12253">
    <property type="entry name" value="CAF1A_dimeriz"/>
    <property type="match status" value="1"/>
</dbReference>
<evidence type="ECO:0000256" key="3">
    <source>
        <dbReference type="ARBA" id="ARBA00023204"/>
    </source>
</evidence>
<dbReference type="GeneID" id="7052534"/>
<evidence type="ECO:0000259" key="7">
    <source>
        <dbReference type="Pfam" id="PF21796"/>
    </source>
</evidence>
<evidence type="ECO:0000256" key="5">
    <source>
        <dbReference type="SAM" id="MobiDB-lite"/>
    </source>
</evidence>
<proteinExistence type="predicted"/>
<dbReference type="Pfam" id="PF21796">
    <property type="entry name" value="Cac1_C"/>
    <property type="match status" value="1"/>
</dbReference>
<dbReference type="OMA" id="YENVRPP"/>
<dbReference type="Proteomes" id="UP000001744">
    <property type="component" value="Unassembled WGS sequence"/>
</dbReference>
<dbReference type="InterPro" id="IPR022043">
    <property type="entry name" value="CAF1A_DD"/>
</dbReference>
<feature type="region of interest" description="Disordered" evidence="5">
    <location>
        <begin position="1"/>
        <end position="23"/>
    </location>
</feature>
<feature type="compositionally biased region" description="Basic and acidic residues" evidence="5">
    <location>
        <begin position="122"/>
        <end position="144"/>
    </location>
</feature>
<comment type="subcellular location">
    <subcellularLocation>
        <location evidence="1">Nucleus</location>
    </subcellularLocation>
</comment>
<feature type="region of interest" description="Disordered" evidence="5">
    <location>
        <begin position="81"/>
        <end position="144"/>
    </location>
</feature>
<keyword evidence="2" id="KW-0227">DNA damage</keyword>
<dbReference type="GO" id="GO:1990426">
    <property type="term" value="P:mitotic recombination-dependent replication fork processing"/>
    <property type="evidence" value="ECO:0007669"/>
    <property type="project" value="EnsemblFungi"/>
</dbReference>
<protein>
    <submittedName>
        <fullName evidence="8">CAF assembly factor complex large subunit Pcf1</fullName>
    </submittedName>
</protein>
<evidence type="ECO:0000256" key="1">
    <source>
        <dbReference type="ARBA" id="ARBA00004123"/>
    </source>
</evidence>
<dbReference type="GO" id="GO:0006281">
    <property type="term" value="P:DNA repair"/>
    <property type="evidence" value="ECO:0007669"/>
    <property type="project" value="UniProtKB-KW"/>
</dbReference>
<name>B6K6E2_SCHJY</name>
<dbReference type="OrthoDB" id="79480at2759"/>
<accession>B6K6E2</accession>
<dbReference type="eggNOG" id="KOG4363">
    <property type="taxonomic scope" value="Eukaryota"/>
</dbReference>
<evidence type="ECO:0000313" key="10">
    <source>
        <dbReference type="Proteomes" id="UP000001744"/>
    </source>
</evidence>
<dbReference type="InterPro" id="IPR048800">
    <property type="entry name" value="Cac1-like_C"/>
</dbReference>
<feature type="region of interest" description="Disordered" evidence="5">
    <location>
        <begin position="363"/>
        <end position="388"/>
    </location>
</feature>
<dbReference type="GO" id="GO:0006335">
    <property type="term" value="P:DNA replication-dependent chromatin assembly"/>
    <property type="evidence" value="ECO:0007669"/>
    <property type="project" value="EnsemblFungi"/>
</dbReference>
<dbReference type="RefSeq" id="XP_002175389.1">
    <property type="nucleotide sequence ID" value="XM_002175353.2"/>
</dbReference>
<evidence type="ECO:0000313" key="8">
    <source>
        <dbReference type="EMBL" id="EEB09096.1"/>
    </source>
</evidence>
<dbReference type="HOGENOM" id="CLU_013392_1_0_1"/>
<keyword evidence="3" id="KW-0234">DNA repair</keyword>
<dbReference type="AlphaFoldDB" id="B6K6E2"/>
<dbReference type="GO" id="GO:0033186">
    <property type="term" value="C:CAF-1 complex"/>
    <property type="evidence" value="ECO:0007669"/>
    <property type="project" value="EnsemblFungi"/>
</dbReference>
<dbReference type="GO" id="GO:0000785">
    <property type="term" value="C:chromatin"/>
    <property type="evidence" value="ECO:0007669"/>
    <property type="project" value="EnsemblFungi"/>
</dbReference>
<reference evidence="8 10" key="1">
    <citation type="journal article" date="2011" name="Science">
        <title>Comparative functional genomics of the fission yeasts.</title>
        <authorList>
            <person name="Rhind N."/>
            <person name="Chen Z."/>
            <person name="Yassour M."/>
            <person name="Thompson D.A."/>
            <person name="Haas B.J."/>
            <person name="Habib N."/>
            <person name="Wapinski I."/>
            <person name="Roy S."/>
            <person name="Lin M.F."/>
            <person name="Heiman D.I."/>
            <person name="Young S.K."/>
            <person name="Furuya K."/>
            <person name="Guo Y."/>
            <person name="Pidoux A."/>
            <person name="Chen H.M."/>
            <person name="Robbertse B."/>
            <person name="Goldberg J.M."/>
            <person name="Aoki K."/>
            <person name="Bayne E.H."/>
            <person name="Berlin A.M."/>
            <person name="Desjardins C.A."/>
            <person name="Dobbs E."/>
            <person name="Dukaj L."/>
            <person name="Fan L."/>
            <person name="FitzGerald M.G."/>
            <person name="French C."/>
            <person name="Gujja S."/>
            <person name="Hansen K."/>
            <person name="Keifenheim D."/>
            <person name="Levin J.Z."/>
            <person name="Mosher R.A."/>
            <person name="Mueller C.A."/>
            <person name="Pfiffner J."/>
            <person name="Priest M."/>
            <person name="Russ C."/>
            <person name="Smialowska A."/>
            <person name="Swoboda P."/>
            <person name="Sykes S.M."/>
            <person name="Vaughn M."/>
            <person name="Vengrova S."/>
            <person name="Yoder R."/>
            <person name="Zeng Q."/>
            <person name="Allshire R."/>
            <person name="Baulcombe D."/>
            <person name="Birren B.W."/>
            <person name="Brown W."/>
            <person name="Ekwall K."/>
            <person name="Kellis M."/>
            <person name="Leatherwood J."/>
            <person name="Levin H."/>
            <person name="Margalit H."/>
            <person name="Martienssen R."/>
            <person name="Nieduszynski C.A."/>
            <person name="Spatafora J.W."/>
            <person name="Friedman N."/>
            <person name="Dalgaard J.Z."/>
            <person name="Baumann P."/>
            <person name="Niki H."/>
            <person name="Regev A."/>
            <person name="Nusbaum C."/>
        </authorList>
    </citation>
    <scope>NUCLEOTIDE SEQUENCE [LARGE SCALE GENOMIC DNA]</scope>
    <source>
        <strain evidence="10">yFS275 / FY16936</strain>
    </source>
</reference>
<dbReference type="PANTHER" id="PTHR15272">
    <property type="entry name" value="CHROMATIN ASSEMBLY FACTOR 1 SUBUNIT A CAF-1 SUBUNIT A"/>
    <property type="match status" value="1"/>
</dbReference>
<keyword evidence="4" id="KW-0539">Nucleus</keyword>
<sequence length="551" mass="63384">MDVDVGDEERIISSGETTKEANNELESNGTLLKVKGFNSIEVGYENTVGTNGKTPVIVTHEPVNERRNFDVQVLIPGKRKRKLEATKMTPSEVKRLQKVQQQEEKQRKREQERLLREKKRQQKEEEKQALKRKREQERQEREQARQRELERKRLERENRQHEKELQKKALEDQALAKERQQLKLNAFFKAGTTTKKAVNEKIRTTDEKVSDFRQDFKPFFVRDNVYMIKPQATLTTASLDGLLFGKHDEQNGTDVNIQKIFPPKPKTKSATAGSNELDNSTVRSLVQELQNPSSKFAPEVVLETLRRIPIKLIMFAEDVRPPYLGTFTRQPTQPNFARYPWWEDDSMNYDYDSEAEWIADDEEEDAEDLLSDEDEDDASDDIGDESDTAFVDDEDALQASVSVKATTTSRPLEVFIQKPTWDSSRFPQYTTHILVEKDGALATTLNPTYDYWSTKPKESVLTQSSLNTQTLQLSRQKPKSKFPEKDLPRFCTVVAGLQGNKVLVVEQLRQLFPHVTKQVISETLNLVAVRSGKSLSDGWIIKPDFASYVQA</sequence>
<evidence type="ECO:0000313" key="9">
    <source>
        <dbReference type="JaponicusDB" id="SJAG_04272"/>
    </source>
</evidence>
<dbReference type="VEuPathDB" id="FungiDB:SJAG_04272"/>
<evidence type="ECO:0000256" key="4">
    <source>
        <dbReference type="ARBA" id="ARBA00023242"/>
    </source>
</evidence>
<keyword evidence="10" id="KW-1185">Reference proteome</keyword>
<feature type="domain" description="Chromatin assembly factor 1 subunit Cac1-like C-terminal" evidence="7">
    <location>
        <begin position="487"/>
        <end position="539"/>
    </location>
</feature>
<feature type="compositionally biased region" description="Basic and acidic residues" evidence="5">
    <location>
        <begin position="101"/>
        <end position="115"/>
    </location>
</feature>
<feature type="domain" description="Chromatin assembly factor 1 subunit A dimerization" evidence="6">
    <location>
        <begin position="311"/>
        <end position="384"/>
    </location>
</feature>
<gene>
    <name evidence="9" type="primary">pcf1</name>
    <name evidence="8" type="ORF">SJAG_04272</name>
</gene>
<evidence type="ECO:0000259" key="6">
    <source>
        <dbReference type="Pfam" id="PF12253"/>
    </source>
</evidence>
<dbReference type="EMBL" id="KE651167">
    <property type="protein sequence ID" value="EEB09096.1"/>
    <property type="molecule type" value="Genomic_DNA"/>
</dbReference>